<dbReference type="GO" id="GO:0003700">
    <property type="term" value="F:DNA-binding transcription factor activity"/>
    <property type="evidence" value="ECO:0007669"/>
    <property type="project" value="InterPro"/>
</dbReference>
<feature type="domain" description="HTH marR-type" evidence="9">
    <location>
        <begin position="10"/>
        <end position="144"/>
    </location>
</feature>
<dbReference type="Pfam" id="PF22381">
    <property type="entry name" value="Staph_reg_Sar_Rot"/>
    <property type="match status" value="1"/>
</dbReference>
<dbReference type="InterPro" id="IPR055166">
    <property type="entry name" value="Transc_reg_Sar_Rot_HTH"/>
</dbReference>
<keyword evidence="2" id="KW-0963">Cytoplasm</keyword>
<evidence type="ECO:0000256" key="7">
    <source>
        <dbReference type="ARBA" id="ARBA00047188"/>
    </source>
</evidence>
<dbReference type="PROSITE" id="PS50995">
    <property type="entry name" value="HTH_MARR_2"/>
    <property type="match status" value="1"/>
</dbReference>
<evidence type="ECO:0000256" key="4">
    <source>
        <dbReference type="ARBA" id="ARBA00023125"/>
    </source>
</evidence>
<dbReference type="PANTHER" id="PTHR42756">
    <property type="entry name" value="TRANSCRIPTIONAL REGULATOR, MARR"/>
    <property type="match status" value="1"/>
</dbReference>
<dbReference type="RefSeq" id="WP_173972839.1">
    <property type="nucleotide sequence ID" value="NZ_CADCSU010000166.1"/>
</dbReference>
<dbReference type="GO" id="GO:0003677">
    <property type="term" value="F:DNA binding"/>
    <property type="evidence" value="ECO:0007669"/>
    <property type="project" value="UniProtKB-KW"/>
</dbReference>
<evidence type="ECO:0000313" key="10">
    <source>
        <dbReference type="EMBL" id="CAA9202929.1"/>
    </source>
</evidence>
<comment type="subcellular location">
    <subcellularLocation>
        <location evidence="1">Cytoplasm</location>
    </subcellularLocation>
</comment>
<dbReference type="GO" id="GO:0005737">
    <property type="term" value="C:cytoplasm"/>
    <property type="evidence" value="ECO:0007669"/>
    <property type="project" value="UniProtKB-SubCell"/>
</dbReference>
<evidence type="ECO:0000256" key="5">
    <source>
        <dbReference type="ARBA" id="ARBA00023163"/>
    </source>
</evidence>
<dbReference type="Gene3D" id="1.10.10.10">
    <property type="entry name" value="Winged helix-like DNA-binding domain superfamily/Winged helix DNA-binding domain"/>
    <property type="match status" value="1"/>
</dbReference>
<sequence length="144" mass="16932">MEDYHPPKLENQLCFPLYVISKEIIGLYRPFLNVLDITYSQYLVMMVLWEKDGLTVNQIGEKLYLDSGTLTPLLKKLEIKGFVIRERKKEDERVVQVFLAEQGRNLQQKACEIPAKMKEKLNLTTEDLFELKETVQKILNKIQQ</sequence>
<reference evidence="10 11" key="1">
    <citation type="submission" date="2020-02" db="EMBL/GenBank/DDBJ databases">
        <authorList>
            <person name="Criscuolo A."/>
        </authorList>
    </citation>
    <scope>NUCLEOTIDE SEQUENCE [LARGE SCALE GENOMIC DNA]</scope>
    <source>
        <strain evidence="10">CIP105534</strain>
    </source>
</reference>
<dbReference type="SMART" id="SM00347">
    <property type="entry name" value="HTH_MARR"/>
    <property type="match status" value="1"/>
</dbReference>
<evidence type="ECO:0000256" key="2">
    <source>
        <dbReference type="ARBA" id="ARBA00022490"/>
    </source>
</evidence>
<dbReference type="InterPro" id="IPR036390">
    <property type="entry name" value="WH_DNA-bd_sf"/>
</dbReference>
<dbReference type="EMBL" id="CADCSU010000166">
    <property type="protein sequence ID" value="CAA9202929.1"/>
    <property type="molecule type" value="Genomic_DNA"/>
</dbReference>
<keyword evidence="11" id="KW-1185">Reference proteome</keyword>
<comment type="similarity">
    <text evidence="6">Belongs to the SarZ family.</text>
</comment>
<keyword evidence="3" id="KW-0805">Transcription regulation</keyword>
<evidence type="ECO:0000256" key="3">
    <source>
        <dbReference type="ARBA" id="ARBA00023015"/>
    </source>
</evidence>
<name>A0A6J4GXK1_9FLAO</name>
<dbReference type="PANTHER" id="PTHR42756:SF1">
    <property type="entry name" value="TRANSCRIPTIONAL REPRESSOR OF EMRAB OPERON"/>
    <property type="match status" value="1"/>
</dbReference>
<dbReference type="InterPro" id="IPR036388">
    <property type="entry name" value="WH-like_DNA-bd_sf"/>
</dbReference>
<organism evidence="10 11">
    <name type="scientific">Flavobacterium bizetiae</name>
    <dbReference type="NCBI Taxonomy" id="2704140"/>
    <lineage>
        <taxon>Bacteria</taxon>
        <taxon>Pseudomonadati</taxon>
        <taxon>Bacteroidota</taxon>
        <taxon>Flavobacteriia</taxon>
        <taxon>Flavobacteriales</taxon>
        <taxon>Flavobacteriaceae</taxon>
        <taxon>Flavobacterium</taxon>
    </lineage>
</organism>
<proteinExistence type="inferred from homology"/>
<dbReference type="InterPro" id="IPR000835">
    <property type="entry name" value="HTH_MarR-typ"/>
</dbReference>
<dbReference type="AlphaFoldDB" id="A0A6J4GXK1"/>
<evidence type="ECO:0000259" key="9">
    <source>
        <dbReference type="PROSITE" id="PS50995"/>
    </source>
</evidence>
<protein>
    <recommendedName>
        <fullName evidence="7">HTH-type transcriptional regulator SarZ</fullName>
    </recommendedName>
    <alternativeName>
        <fullName evidence="8">Staphylococcal accessory regulator Z</fullName>
    </alternativeName>
</protein>
<dbReference type="SUPFAM" id="SSF46785">
    <property type="entry name" value="Winged helix' DNA-binding domain"/>
    <property type="match status" value="1"/>
</dbReference>
<evidence type="ECO:0000256" key="6">
    <source>
        <dbReference type="ARBA" id="ARBA00046337"/>
    </source>
</evidence>
<keyword evidence="4" id="KW-0238">DNA-binding</keyword>
<gene>
    <name evidence="10" type="primary">ohrR_2</name>
    <name evidence="10" type="ORF">FLA105534_04331</name>
</gene>
<dbReference type="PRINTS" id="PR00598">
    <property type="entry name" value="HTHMARR"/>
</dbReference>
<evidence type="ECO:0000313" key="11">
    <source>
        <dbReference type="Proteomes" id="UP000479938"/>
    </source>
</evidence>
<dbReference type="FunFam" id="1.10.10.10:FF:000163">
    <property type="entry name" value="MarR family transcriptional regulator"/>
    <property type="match status" value="1"/>
</dbReference>
<accession>A0A6J4GXK1</accession>
<dbReference type="Proteomes" id="UP000479938">
    <property type="component" value="Unassembled WGS sequence"/>
</dbReference>
<evidence type="ECO:0000256" key="1">
    <source>
        <dbReference type="ARBA" id="ARBA00004496"/>
    </source>
</evidence>
<evidence type="ECO:0000256" key="8">
    <source>
        <dbReference type="ARBA" id="ARBA00047207"/>
    </source>
</evidence>
<keyword evidence="5" id="KW-0804">Transcription</keyword>